<gene>
    <name evidence="5" type="ORF">L203_103659</name>
</gene>
<proteinExistence type="predicted"/>
<feature type="compositionally biased region" description="Polar residues" evidence="4">
    <location>
        <begin position="321"/>
        <end position="330"/>
    </location>
</feature>
<dbReference type="InterPro" id="IPR013083">
    <property type="entry name" value="Znf_RING/FYVE/PHD"/>
</dbReference>
<dbReference type="KEGG" id="cdep:91087869"/>
<evidence type="ECO:0000256" key="3">
    <source>
        <dbReference type="ARBA" id="ARBA00022833"/>
    </source>
</evidence>
<name>A0A1E3IEQ2_9TREE</name>
<dbReference type="AlphaFoldDB" id="A0A1E3IEQ2"/>
<dbReference type="InterPro" id="IPR001841">
    <property type="entry name" value="Znf_RING"/>
</dbReference>
<evidence type="ECO:0000313" key="6">
    <source>
        <dbReference type="Proteomes" id="UP000094043"/>
    </source>
</evidence>
<keyword evidence="3" id="KW-0862">Zinc</keyword>
<keyword evidence="2" id="KW-0863">Zinc-finger</keyword>
<dbReference type="Gene3D" id="3.30.40.10">
    <property type="entry name" value="Zinc/RING finger domain, C3HC4 (zinc finger)"/>
    <property type="match status" value="1"/>
</dbReference>
<evidence type="ECO:0000256" key="4">
    <source>
        <dbReference type="SAM" id="MobiDB-lite"/>
    </source>
</evidence>
<dbReference type="RefSeq" id="XP_066069148.1">
    <property type="nucleotide sequence ID" value="XM_066213051.1"/>
</dbReference>
<protein>
    <submittedName>
        <fullName evidence="5">Uncharacterized protein</fullName>
    </submittedName>
</protein>
<reference evidence="5" key="2">
    <citation type="journal article" date="2022" name="Elife">
        <title>Obligate sexual reproduction of a homothallic fungus closely related to the Cryptococcus pathogenic species complex.</title>
        <authorList>
            <person name="Passer A.R."/>
            <person name="Clancey S.A."/>
            <person name="Shea T."/>
            <person name="David-Palma M."/>
            <person name="Averette A.F."/>
            <person name="Boekhout T."/>
            <person name="Porcel B.M."/>
            <person name="Nowrousian M."/>
            <person name="Cuomo C.A."/>
            <person name="Sun S."/>
            <person name="Heitman J."/>
            <person name="Coelho M.A."/>
        </authorList>
    </citation>
    <scope>NUCLEOTIDE SEQUENCE</scope>
    <source>
        <strain evidence="5">CBS 7841</strain>
    </source>
</reference>
<feature type="region of interest" description="Disordered" evidence="4">
    <location>
        <begin position="1"/>
        <end position="56"/>
    </location>
</feature>
<feature type="region of interest" description="Disordered" evidence="4">
    <location>
        <begin position="194"/>
        <end position="231"/>
    </location>
</feature>
<reference evidence="5" key="1">
    <citation type="submission" date="2016-06" db="EMBL/GenBank/DDBJ databases">
        <authorList>
            <person name="Cuomo C."/>
            <person name="Litvintseva A."/>
            <person name="Heitman J."/>
            <person name="Chen Y."/>
            <person name="Sun S."/>
            <person name="Springer D."/>
            <person name="Dromer F."/>
            <person name="Young S."/>
            <person name="Zeng Q."/>
            <person name="Chapman S."/>
            <person name="Gujja S."/>
            <person name="Saif S."/>
            <person name="Birren B."/>
        </authorList>
    </citation>
    <scope>NUCLEOTIDE SEQUENCE</scope>
    <source>
        <strain evidence="5">CBS 7841</strain>
    </source>
</reference>
<evidence type="ECO:0000313" key="5">
    <source>
        <dbReference type="EMBL" id="WVN88448.1"/>
    </source>
</evidence>
<evidence type="ECO:0000256" key="2">
    <source>
        <dbReference type="ARBA" id="ARBA00022771"/>
    </source>
</evidence>
<dbReference type="Proteomes" id="UP000094043">
    <property type="component" value="Chromosome 4"/>
</dbReference>
<evidence type="ECO:0000256" key="1">
    <source>
        <dbReference type="ARBA" id="ARBA00022723"/>
    </source>
</evidence>
<dbReference type="SMART" id="SM00744">
    <property type="entry name" value="RINGv"/>
    <property type="match status" value="1"/>
</dbReference>
<dbReference type="SUPFAM" id="SSF57850">
    <property type="entry name" value="RING/U-box"/>
    <property type="match status" value="1"/>
</dbReference>
<feature type="region of interest" description="Disordered" evidence="4">
    <location>
        <begin position="262"/>
        <end position="334"/>
    </location>
</feature>
<dbReference type="OrthoDB" id="8062037at2759"/>
<dbReference type="VEuPathDB" id="FungiDB:L203_03841"/>
<accession>A0A1E3IEQ2</accession>
<keyword evidence="1" id="KW-0479">Metal-binding</keyword>
<dbReference type="PANTHER" id="PTHR15710">
    <property type="entry name" value="E3 UBIQUITIN-PROTEIN LIGASE PRAJA"/>
    <property type="match status" value="1"/>
</dbReference>
<reference evidence="5" key="3">
    <citation type="submission" date="2024-01" db="EMBL/GenBank/DDBJ databases">
        <authorList>
            <person name="Coelho M.A."/>
            <person name="David-Palma M."/>
            <person name="Shea T."/>
            <person name="Sun S."/>
            <person name="Cuomo C.A."/>
            <person name="Heitman J."/>
        </authorList>
    </citation>
    <scope>NUCLEOTIDE SEQUENCE</scope>
    <source>
        <strain evidence="5">CBS 7841</strain>
    </source>
</reference>
<dbReference type="SMART" id="SM00184">
    <property type="entry name" value="RING"/>
    <property type="match status" value="1"/>
</dbReference>
<feature type="compositionally biased region" description="Polar residues" evidence="4">
    <location>
        <begin position="200"/>
        <end position="209"/>
    </location>
</feature>
<dbReference type="Pfam" id="PF13639">
    <property type="entry name" value="zf-RING_2"/>
    <property type="match status" value="1"/>
</dbReference>
<dbReference type="EMBL" id="CP143787">
    <property type="protein sequence ID" value="WVN88448.1"/>
    <property type="molecule type" value="Genomic_DNA"/>
</dbReference>
<feature type="compositionally biased region" description="Low complexity" evidence="4">
    <location>
        <begin position="305"/>
        <end position="320"/>
    </location>
</feature>
<sequence>MPPKQTDRPPSSQPVSIRRPRAAPYEFPHHINGHATVPSPRPSPRPPSSPYTVVPSSMVSSASRPEVYDHLRYPSLIPPLVYMAEGEMPESDSIRPTRRAPPLERQLFLDDSEDEMLRNDFVRIRASARGNSIPSPSVVSSNHIDSLASTVIGSPLRDPVGLDGRRSHNGHHNSLAGMYRWELNRIHYEDQQDGRANENEWASQHTSGSAFGHRYGRGLISPRPREGRRDGLDNLWDQSINDDRQALHRDIFGSVGRRIGALRHSPPLEHSQTTATPSVPRSRRLPPPNLWGGFENGGQSEESRSPTSTTSPPSTSLLTPVSASNWSPANPNLRPNHANLGAPVGFSPYARSLYSQDEDEWPDILLSGAGRMNVPMTPLLDLAGDEVPPPLNMAAMAAFVDYARAAQLTPLEDLKLSHEMSHDEEKHVLNLALRGVQHLSENKKRKLTDSVLETVEWGKFGLREGITRDECCSVCHEEYHQTIEISITPCKHMYHKTCLTTWLEMSGSSSCPMCRRNLALLASLSKMVPEETIEHALPYWYKVS</sequence>
<dbReference type="PROSITE" id="PS50089">
    <property type="entry name" value="ZF_RING_2"/>
    <property type="match status" value="1"/>
</dbReference>
<dbReference type="GeneID" id="91087869"/>
<feature type="compositionally biased region" description="Pro residues" evidence="4">
    <location>
        <begin position="39"/>
        <end position="49"/>
    </location>
</feature>
<dbReference type="InterPro" id="IPR011016">
    <property type="entry name" value="Znf_RING-CH"/>
</dbReference>
<dbReference type="GO" id="GO:0008270">
    <property type="term" value="F:zinc ion binding"/>
    <property type="evidence" value="ECO:0007669"/>
    <property type="project" value="UniProtKB-KW"/>
</dbReference>
<dbReference type="CDD" id="cd16448">
    <property type="entry name" value="RING-H2"/>
    <property type="match status" value="1"/>
</dbReference>
<organism evidence="5 6">
    <name type="scientific">Cryptococcus depauperatus CBS 7841</name>
    <dbReference type="NCBI Taxonomy" id="1295531"/>
    <lineage>
        <taxon>Eukaryota</taxon>
        <taxon>Fungi</taxon>
        <taxon>Dikarya</taxon>
        <taxon>Basidiomycota</taxon>
        <taxon>Agaricomycotina</taxon>
        <taxon>Tremellomycetes</taxon>
        <taxon>Tremellales</taxon>
        <taxon>Cryptococcaceae</taxon>
        <taxon>Cryptococcus</taxon>
    </lineage>
</organism>
<keyword evidence="6" id="KW-1185">Reference proteome</keyword>